<dbReference type="AlphaFoldDB" id="A0A6J4QQZ6"/>
<name>A0A6J4QQZ6_9ACTN</name>
<accession>A0A6J4QQZ6</accession>
<organism evidence="1">
    <name type="scientific">uncultured Rubrobacteraceae bacterium</name>
    <dbReference type="NCBI Taxonomy" id="349277"/>
    <lineage>
        <taxon>Bacteria</taxon>
        <taxon>Bacillati</taxon>
        <taxon>Actinomycetota</taxon>
        <taxon>Rubrobacteria</taxon>
        <taxon>Rubrobacterales</taxon>
        <taxon>Rubrobacteraceae</taxon>
        <taxon>environmental samples</taxon>
    </lineage>
</organism>
<reference evidence="1" key="1">
    <citation type="submission" date="2020-02" db="EMBL/GenBank/DDBJ databases">
        <authorList>
            <person name="Meier V. D."/>
        </authorList>
    </citation>
    <scope>NUCLEOTIDE SEQUENCE</scope>
    <source>
        <strain evidence="1">AVDCRST_MAG58</strain>
    </source>
</reference>
<gene>
    <name evidence="1" type="ORF">AVDCRST_MAG58-235</name>
</gene>
<evidence type="ECO:0000313" key="1">
    <source>
        <dbReference type="EMBL" id="CAA9444039.1"/>
    </source>
</evidence>
<sequence>MASALLSGLGAGRLLLGPLKGVVCDLFSVPIRRVIIP</sequence>
<proteinExistence type="predicted"/>
<protein>
    <submittedName>
        <fullName evidence="1">Uncharacterized protein</fullName>
    </submittedName>
</protein>
<dbReference type="EMBL" id="CADCVF010000005">
    <property type="protein sequence ID" value="CAA9444039.1"/>
    <property type="molecule type" value="Genomic_DNA"/>
</dbReference>